<evidence type="ECO:0000256" key="4">
    <source>
        <dbReference type="ARBA" id="ARBA00023004"/>
    </source>
</evidence>
<dbReference type="Pfam" id="PF10609">
    <property type="entry name" value="ParA"/>
    <property type="match status" value="1"/>
</dbReference>
<dbReference type="GO" id="GO:0016887">
    <property type="term" value="F:ATP hydrolysis activity"/>
    <property type="evidence" value="ECO:0007669"/>
    <property type="project" value="UniProtKB-UniRule"/>
</dbReference>
<name>A0A2X3KZ93_9BACT</name>
<evidence type="ECO:0000313" key="8">
    <source>
        <dbReference type="EMBL" id="SQD92826.1"/>
    </source>
</evidence>
<dbReference type="CDD" id="cd02037">
    <property type="entry name" value="Mrp_NBP35"/>
    <property type="match status" value="1"/>
</dbReference>
<accession>A0A2X3KZ93</accession>
<dbReference type="KEGG" id="bana:BARAN1_0802"/>
<dbReference type="FunFam" id="3.40.50.300:FF:001119">
    <property type="entry name" value="Iron-sulfur cluster carrier protein"/>
    <property type="match status" value="1"/>
</dbReference>
<dbReference type="GO" id="GO:0140663">
    <property type="term" value="F:ATP-dependent FeS chaperone activity"/>
    <property type="evidence" value="ECO:0007669"/>
    <property type="project" value="InterPro"/>
</dbReference>
<evidence type="ECO:0000256" key="5">
    <source>
        <dbReference type="ARBA" id="ARBA00023014"/>
    </source>
</evidence>
<reference evidence="9" key="1">
    <citation type="submission" date="2018-05" db="EMBL/GenBank/DDBJ databases">
        <authorList>
            <person name="Hao L."/>
        </authorList>
    </citation>
    <scope>NUCLEOTIDE SEQUENCE [LARGE SCALE GENOMIC DNA]</scope>
</reference>
<keyword evidence="2 6" id="KW-0547">Nucleotide-binding</keyword>
<sequence>MNKPQHVLMVLSGKGGVGKSTVAVNVAVALAHRMQVGLLDADLHGPNVPKMLAIEDRPMPIRDGKLYPVVTPHNLAVASIAFALPTRDAPVIWRGPLKMKAIQQLLEEVEWGPLDLLVADLPPGTGDEALSVAQLVGKAATAVVVTTPQDVALLDAGKAVTFARKVGVDRIGVVENMASLVCPHCGGEIDLYGTGGGERLAREMDVPFLGRIPLIPEVVRGGDTGQPAVLVPSIREPFLAVADAIWSLVIGAPQTGAIGTRQGPSTGRARRKNRGEQESPQ</sequence>
<dbReference type="GO" id="GO:0051539">
    <property type="term" value="F:4 iron, 4 sulfur cluster binding"/>
    <property type="evidence" value="ECO:0007669"/>
    <property type="project" value="TreeGrafter"/>
</dbReference>
<dbReference type="GO" id="GO:0005524">
    <property type="term" value="F:ATP binding"/>
    <property type="evidence" value="ECO:0007669"/>
    <property type="project" value="UniProtKB-UniRule"/>
</dbReference>
<dbReference type="InterPro" id="IPR027417">
    <property type="entry name" value="P-loop_NTPase"/>
</dbReference>
<keyword evidence="1 6" id="KW-0479">Metal-binding</keyword>
<dbReference type="InterPro" id="IPR033756">
    <property type="entry name" value="YlxH/NBP35"/>
</dbReference>
<keyword evidence="3 6" id="KW-0067">ATP-binding</keyword>
<evidence type="ECO:0000256" key="1">
    <source>
        <dbReference type="ARBA" id="ARBA00022723"/>
    </source>
</evidence>
<comment type="function">
    <text evidence="6">Binds and transfers iron-sulfur (Fe-S) clusters to target apoproteins. Can hydrolyze ATP.</text>
</comment>
<dbReference type="Gene3D" id="3.40.50.300">
    <property type="entry name" value="P-loop containing nucleotide triphosphate hydrolases"/>
    <property type="match status" value="1"/>
</dbReference>
<dbReference type="AlphaFoldDB" id="A0A2X3KZ93"/>
<dbReference type="SUPFAM" id="SSF52540">
    <property type="entry name" value="P-loop containing nucleoside triphosphate hydrolases"/>
    <property type="match status" value="1"/>
</dbReference>
<dbReference type="EMBL" id="LS483254">
    <property type="protein sequence ID" value="SQD92826.1"/>
    <property type="molecule type" value="Genomic_DNA"/>
</dbReference>
<evidence type="ECO:0000256" key="2">
    <source>
        <dbReference type="ARBA" id="ARBA00022741"/>
    </source>
</evidence>
<keyword evidence="5 6" id="KW-0411">Iron-sulfur</keyword>
<keyword evidence="9" id="KW-1185">Reference proteome</keyword>
<keyword evidence="4 6" id="KW-0408">Iron</keyword>
<comment type="subunit">
    <text evidence="6">Homodimer.</text>
</comment>
<gene>
    <name evidence="8" type="ORF">BARAN1_0802</name>
</gene>
<dbReference type="GO" id="GO:0046872">
    <property type="term" value="F:metal ion binding"/>
    <property type="evidence" value="ECO:0007669"/>
    <property type="project" value="UniProtKB-KW"/>
</dbReference>
<evidence type="ECO:0000256" key="3">
    <source>
        <dbReference type="ARBA" id="ARBA00022840"/>
    </source>
</evidence>
<dbReference type="PANTHER" id="PTHR42961">
    <property type="entry name" value="IRON-SULFUR PROTEIN NUBPL"/>
    <property type="match status" value="1"/>
</dbReference>
<dbReference type="InterPro" id="IPR044304">
    <property type="entry name" value="NUBPL-like"/>
</dbReference>
<dbReference type="OrthoDB" id="9809679at2"/>
<evidence type="ECO:0000256" key="6">
    <source>
        <dbReference type="HAMAP-Rule" id="MF_02040"/>
    </source>
</evidence>
<feature type="binding site" evidence="6">
    <location>
        <begin position="13"/>
        <end position="20"/>
    </location>
    <ligand>
        <name>ATP</name>
        <dbReference type="ChEBI" id="CHEBI:30616"/>
    </ligand>
</feature>
<feature type="region of interest" description="Disordered" evidence="7">
    <location>
        <begin position="257"/>
        <end position="281"/>
    </location>
</feature>
<organism evidence="8 9">
    <name type="scientific">Candidatus Bipolaricaulis anaerobius</name>
    <dbReference type="NCBI Taxonomy" id="2026885"/>
    <lineage>
        <taxon>Bacteria</taxon>
        <taxon>Candidatus Bipolaricaulota</taxon>
        <taxon>Candidatus Bipolaricaulia</taxon>
        <taxon>Candidatus Bipolaricaulales</taxon>
        <taxon>Candidatus Bipolaricaulaceae</taxon>
        <taxon>Candidatus Bipolaricaulis</taxon>
    </lineage>
</organism>
<comment type="similarity">
    <text evidence="6">Belongs to the Mrp/NBP35 ATP-binding proteins family.</text>
</comment>
<dbReference type="Proteomes" id="UP000249818">
    <property type="component" value="Chromosome BARAN1"/>
</dbReference>
<dbReference type="GO" id="GO:0016226">
    <property type="term" value="P:iron-sulfur cluster assembly"/>
    <property type="evidence" value="ECO:0007669"/>
    <property type="project" value="InterPro"/>
</dbReference>
<dbReference type="InterPro" id="IPR019591">
    <property type="entry name" value="Mrp/NBP35_ATP-bd"/>
</dbReference>
<dbReference type="RefSeq" id="WP_122031073.1">
    <property type="nucleotide sequence ID" value="NZ_LS483254.1"/>
</dbReference>
<protein>
    <recommendedName>
        <fullName evidence="6">Iron-sulfur cluster carrier protein</fullName>
    </recommendedName>
</protein>
<proteinExistence type="inferred from homology"/>
<evidence type="ECO:0000256" key="7">
    <source>
        <dbReference type="SAM" id="MobiDB-lite"/>
    </source>
</evidence>
<keyword evidence="6" id="KW-0378">Hydrolase</keyword>
<evidence type="ECO:0000313" key="9">
    <source>
        <dbReference type="Proteomes" id="UP000249818"/>
    </source>
</evidence>
<dbReference type="HAMAP" id="MF_02040">
    <property type="entry name" value="Mrp_NBP35"/>
    <property type="match status" value="1"/>
</dbReference>
<dbReference type="PANTHER" id="PTHR42961:SF2">
    <property type="entry name" value="IRON-SULFUR PROTEIN NUBPL"/>
    <property type="match status" value="1"/>
</dbReference>